<dbReference type="FunFam" id="3.40.190.10:FF:000062">
    <property type="entry name" value="Putrescine-binding periplasmic protein"/>
    <property type="match status" value="1"/>
</dbReference>
<dbReference type="SUPFAM" id="SSF53850">
    <property type="entry name" value="Periplasmic binding protein-like II"/>
    <property type="match status" value="1"/>
</dbReference>
<keyword evidence="5 7" id="KW-0574">Periplasm</keyword>
<dbReference type="GO" id="GO:0019808">
    <property type="term" value="F:polyamine binding"/>
    <property type="evidence" value="ECO:0007669"/>
    <property type="project" value="InterPro"/>
</dbReference>
<evidence type="ECO:0000256" key="4">
    <source>
        <dbReference type="ARBA" id="ARBA00022729"/>
    </source>
</evidence>
<dbReference type="GO" id="GO:0015846">
    <property type="term" value="P:polyamine transport"/>
    <property type="evidence" value="ECO:0007669"/>
    <property type="project" value="InterPro"/>
</dbReference>
<sequence length="367" mass="40937">MALSFCSFYIYAITAAFVLELTSMKKWATFLAGSACALSLLSGAVSAEEDKELVFMNWGPYINSNLLEQFTKETGIKVIYSTYESNETLYAKLKTHNKGYDLVVPSTYFVAKMRDEGMLQKIDKSKLSNFSNLDPNYLDKPYDPNNDYSIPHVVAITGLAVNTDMYDPDEFTSWADLWKPELEGQLMMMDDTREVFHIALRKLGYSGNTTDKAQIDEAYAELQKLMPNVLVFNSDNPGAPYMSGEVGLGMLWNGSAAAAQNEGLPIKLVFPKEGGIGWVDNFAISSGATNVDAAHKMIDFLLRPEIAEQISRDTGYLTAVKESNEKFKDSPALFPSQEDLDRVEWQDAVGDSTVIYEDYFLKLKAGQ</sequence>
<organism evidence="9 10">
    <name type="scientific">Vibrio maritimus</name>
    <dbReference type="NCBI Taxonomy" id="990268"/>
    <lineage>
        <taxon>Bacteria</taxon>
        <taxon>Pseudomonadati</taxon>
        <taxon>Pseudomonadota</taxon>
        <taxon>Gammaproteobacteria</taxon>
        <taxon>Vibrionales</taxon>
        <taxon>Vibrionaceae</taxon>
        <taxon>Vibrio</taxon>
    </lineage>
</organism>
<evidence type="ECO:0000256" key="8">
    <source>
        <dbReference type="PIRSR" id="PIRSR019574-1"/>
    </source>
</evidence>
<dbReference type="GO" id="GO:0042597">
    <property type="term" value="C:periplasmic space"/>
    <property type="evidence" value="ECO:0007669"/>
    <property type="project" value="UniProtKB-SubCell"/>
</dbReference>
<reference evidence="9 10" key="1">
    <citation type="submission" date="2014-09" db="EMBL/GenBank/DDBJ databases">
        <title>Vibrio maritimus JCM 19235. (C45) whole genome shotgun sequence.</title>
        <authorList>
            <person name="Sawabe T."/>
            <person name="Meirelles P."/>
            <person name="Nakanishi M."/>
            <person name="Sayaka M."/>
            <person name="Hattori M."/>
            <person name="Ohkuma M."/>
        </authorList>
    </citation>
    <scope>NUCLEOTIDE SEQUENCE [LARGE SCALE GENOMIC DNA]</scope>
    <source>
        <strain evidence="10">JCM19235</strain>
    </source>
</reference>
<dbReference type="Gene3D" id="3.40.190.10">
    <property type="entry name" value="Periplasmic binding protein-like II"/>
    <property type="match status" value="2"/>
</dbReference>
<evidence type="ECO:0000313" key="10">
    <source>
        <dbReference type="Proteomes" id="UP000029228"/>
    </source>
</evidence>
<evidence type="ECO:0000256" key="6">
    <source>
        <dbReference type="ARBA" id="ARBA00056738"/>
    </source>
</evidence>
<evidence type="ECO:0000256" key="3">
    <source>
        <dbReference type="ARBA" id="ARBA00022448"/>
    </source>
</evidence>
<gene>
    <name evidence="9" type="ORF">JCM19235_2676</name>
</gene>
<dbReference type="EMBL" id="BBMR01000003">
    <property type="protein sequence ID" value="GAL19253.1"/>
    <property type="molecule type" value="Genomic_DNA"/>
</dbReference>
<feature type="binding site" evidence="8">
    <location>
        <position position="346"/>
    </location>
    <ligand>
        <name>spermidine</name>
        <dbReference type="ChEBI" id="CHEBI:57834"/>
    </ligand>
</feature>
<keyword evidence="10" id="KW-1185">Reference proteome</keyword>
<dbReference type="InterPro" id="IPR001188">
    <property type="entry name" value="Sperm_putr-bd"/>
</dbReference>
<dbReference type="PANTHER" id="PTHR30222">
    <property type="entry name" value="SPERMIDINE/PUTRESCINE-BINDING PERIPLASMIC PROTEIN"/>
    <property type="match status" value="1"/>
</dbReference>
<proteinExistence type="inferred from homology"/>
<feature type="binding site" evidence="8">
    <location>
        <position position="108"/>
    </location>
    <ligand>
        <name>spermidine</name>
        <dbReference type="ChEBI" id="CHEBI:57834"/>
    </ligand>
</feature>
<comment type="subcellular location">
    <subcellularLocation>
        <location evidence="1 7">Periplasm</location>
    </subcellularLocation>
</comment>
<dbReference type="PIRSF" id="PIRSF019574">
    <property type="entry name" value="Periplasmic_polyamine_BP"/>
    <property type="match status" value="1"/>
</dbReference>
<dbReference type="STRING" id="990268.JCM19235_2676"/>
<dbReference type="Pfam" id="PF13416">
    <property type="entry name" value="SBP_bac_8"/>
    <property type="match status" value="1"/>
</dbReference>
<dbReference type="Proteomes" id="UP000029228">
    <property type="component" value="Unassembled WGS sequence"/>
</dbReference>
<feature type="binding site" evidence="8">
    <location>
        <begin position="191"/>
        <end position="194"/>
    </location>
    <ligand>
        <name>spermidine</name>
        <dbReference type="ChEBI" id="CHEBI:57834"/>
    </ligand>
</feature>
<evidence type="ECO:0000256" key="2">
    <source>
        <dbReference type="ARBA" id="ARBA00007173"/>
    </source>
</evidence>
<evidence type="ECO:0000256" key="1">
    <source>
        <dbReference type="ARBA" id="ARBA00004418"/>
    </source>
</evidence>
<evidence type="ECO:0000256" key="5">
    <source>
        <dbReference type="ARBA" id="ARBA00022764"/>
    </source>
</evidence>
<comment type="caution">
    <text evidence="9">The sequence shown here is derived from an EMBL/GenBank/DDBJ whole genome shotgun (WGS) entry which is preliminary data.</text>
</comment>
<keyword evidence="3 7" id="KW-0813">Transport</keyword>
<dbReference type="InterPro" id="IPR006059">
    <property type="entry name" value="SBP"/>
</dbReference>
<protein>
    <recommendedName>
        <fullName evidence="7">Putrescine-binding periplasmic protein</fullName>
    </recommendedName>
</protein>
<dbReference type="AlphaFoldDB" id="A0A090RXE9"/>
<comment type="similarity">
    <text evidence="2 7">Belongs to the bacterial solute-binding protein PotD/PotF family.</text>
</comment>
<evidence type="ECO:0000313" key="9">
    <source>
        <dbReference type="EMBL" id="GAL19253.1"/>
    </source>
</evidence>
<reference evidence="9 10" key="2">
    <citation type="submission" date="2014-09" db="EMBL/GenBank/DDBJ databases">
        <authorList>
            <consortium name="NBRP consortium"/>
            <person name="Sawabe T."/>
            <person name="Meirelles P."/>
            <person name="Nakanishi M."/>
            <person name="Sayaka M."/>
            <person name="Hattori M."/>
            <person name="Ohkuma M."/>
        </authorList>
    </citation>
    <scope>NUCLEOTIDE SEQUENCE [LARGE SCALE GENOMIC DNA]</scope>
    <source>
        <strain evidence="10">JCM19235</strain>
    </source>
</reference>
<comment type="function">
    <text evidence="6">Required for the activity of the bacterial periplasmic transport system of putrescine and spermidine. Polyamine binding protein.</text>
</comment>
<accession>A0A090RXE9</accession>
<dbReference type="PANTHER" id="PTHR30222:SF17">
    <property type="entry name" value="SPERMIDINE_PUTRESCINE-BINDING PERIPLASMIC PROTEIN"/>
    <property type="match status" value="1"/>
</dbReference>
<dbReference type="PRINTS" id="PR00909">
    <property type="entry name" value="SPERMDNBNDNG"/>
</dbReference>
<name>A0A090RXE9_9VIBR</name>
<evidence type="ECO:0000256" key="7">
    <source>
        <dbReference type="PIRNR" id="PIRNR019574"/>
    </source>
</evidence>
<keyword evidence="4" id="KW-0732">Signal</keyword>